<feature type="region of interest" description="Disordered" evidence="6">
    <location>
        <begin position="2028"/>
        <end position="2064"/>
    </location>
</feature>
<feature type="compositionally biased region" description="Polar residues" evidence="6">
    <location>
        <begin position="2048"/>
        <end position="2064"/>
    </location>
</feature>
<feature type="region of interest" description="Disordered" evidence="6">
    <location>
        <begin position="1848"/>
        <end position="1876"/>
    </location>
</feature>
<dbReference type="EC" id="3.1.4.1" evidence="5"/>
<comment type="function">
    <text evidence="5">Nuclease required for the repair of DNA interstrand cross-links (ICL). Acts as a 5'-3' exonuclease that anchors at a cut end of DNA and cleaves DNA successively at every third nucleotide, allowing to excise an ICL from one strand through flanking incisions.</text>
</comment>
<dbReference type="GO" id="GO:0008409">
    <property type="term" value="F:5'-3' exonuclease activity"/>
    <property type="evidence" value="ECO:0007669"/>
    <property type="project" value="TreeGrafter"/>
</dbReference>
<keyword evidence="5" id="KW-0234">DNA repair</keyword>
<proteinExistence type="inferred from homology"/>
<comment type="caution">
    <text evidence="9">The sequence shown here is derived from an EMBL/GenBank/DDBJ whole genome shotgun (WGS) entry which is preliminary data.</text>
</comment>
<feature type="compositionally biased region" description="Low complexity" evidence="6">
    <location>
        <begin position="1782"/>
        <end position="1800"/>
    </location>
</feature>
<reference evidence="9 10" key="2">
    <citation type="journal article" date="2014" name="J. Gen. Appl. Microbiol.">
        <title>The early diverging ascomycetous budding yeast Saitoella complicata has three histone deacetylases belonging to the Clr6, Hos2, and Rpd3 lineages.</title>
        <authorList>
            <person name="Nishida H."/>
            <person name="Matsumoto T."/>
            <person name="Kondo S."/>
            <person name="Hamamoto M."/>
            <person name="Yoshikawa H."/>
        </authorList>
    </citation>
    <scope>NUCLEOTIDE SEQUENCE [LARGE SCALE GENOMIC DNA]</scope>
    <source>
        <strain evidence="9 10">NRRL Y-17804</strain>
    </source>
</reference>
<keyword evidence="5" id="KW-0539">Nucleus</keyword>
<comment type="subcellular location">
    <subcellularLocation>
        <location evidence="5">Nucleus</location>
    </subcellularLocation>
</comment>
<feature type="domain" description="PH" evidence="7">
    <location>
        <begin position="932"/>
        <end position="1045"/>
    </location>
</feature>
<dbReference type="GO" id="GO:0004528">
    <property type="term" value="F:phosphodiesterase I activity"/>
    <property type="evidence" value="ECO:0007669"/>
    <property type="project" value="UniProtKB-EC"/>
</dbReference>
<keyword evidence="3 5" id="KW-0378">Hydrolase</keyword>
<evidence type="ECO:0000313" key="9">
    <source>
        <dbReference type="EMBL" id="GAO51449.1"/>
    </source>
</evidence>
<feature type="compositionally biased region" description="Pro residues" evidence="6">
    <location>
        <begin position="1394"/>
        <end position="1405"/>
    </location>
</feature>
<feature type="region of interest" description="Disordered" evidence="6">
    <location>
        <begin position="1"/>
        <end position="38"/>
    </location>
</feature>
<dbReference type="InterPro" id="IPR001849">
    <property type="entry name" value="PH_domain"/>
</dbReference>
<comment type="catalytic activity">
    <reaction evidence="5">
        <text>Hydrolytically removes 5'-nucleotides successively from the 3'-hydroxy termini of 3'-hydroxy-terminated oligonucleotides.</text>
        <dbReference type="EC" id="3.1.4.1"/>
    </reaction>
</comment>
<sequence length="2064" mass="228541">MLTRFGFTVQRKPSVQREDSLKSTASSDQTDVEAPKPKALLEVAQILDRSPRPLKRIKTEESQDGSTWDDGDEDEENVEPATLTQLGLPLLSPRRDAKSKQIFRGSEEKPSMYVQAFETILDTVLENELHLFSEQEMRIFAIYRSLRYEARYLFVRLFTRKAGWFRINKLLYGNDVLDMDAACALLWSSEVGLAQSGELIVELEEALSLLSLDELKVFAKDAKVLGKNKDEICSALMKASKEQSGLNTQGKLTLSFDGRGNWSRQDLVLVRKILKQTGACIRLHPDPVKLFHRLHIVFYRSTNYDERSITTLILARISKRKFPEYIVERTSNVFASRQALLQYEDAIKLKAEVDNILEFNGTPGEEGLRRVLAIFESIWDKWKDLVSRETEIEANLDALSAEEQRAAYYLRRFTAGWVLTRLVWKGAYALSRFHEYQREHAVISALLGQRLYRRGKRGEWCDRKALIEQRYMASPEQPAEVKKWKKIAAGTCEAALQDPDVHIIYHSMLQKRLMRLEKDMRIPKREQHDFSHVSLRKAVKRVIEGERVSEREIGRKSVWRALDGGECSVEQLALSRYESRGWRGYHSENGLLTSIFALLFWDILFLPLPGVFETAYQTAPLDLASDAFYPARASEINRRLAEVGNGGAVEIMRGVDECHRAEETWCVGLRWSYPLEDLIEVATCLGGPALASICKMFAEEYSHRTGGLPDLCIWKMDEGRSARAYGLYVLGSREAGLGALQPTKARYPSSTLNVSVIKRSPSGHPCTNCIGSSCRPCPGAADRAAYIPERSLPDRSEPSCAQASYNLLLLTTSSICVRYIAIMPSNSTGNNAQAKAVMAMDAPRPIRPVNLKRISVHDISTPTSSASTQGASPVSPTLRTSRIRPQMKERPVSLLAVMPPSPTEVRGIQDLGNVPTEYRDVVARFGRNAVRVYAEGWVCVRVVRLAHDTRKRPAQSFVDHYAVLTGTTLALYPAHHSAATGEAEVSAPVFLNLTDACESLIHDKVEDNHVIALTTAGQNLYHIICPSGSDAAMWFSAIKIAGYEWAMVQEAYTSILMRGFKAPAQNVKNKAMLQGWARVRFVGETGWKKVWCALLPALASTSKSWRRRSLPAPGSLTQTHSRLALFNSKKSKEPVAVLESVWARHAIYPSTPALIKSSTLLKALGKVTIYEPRHRAGVVEGGYILLMPEPADEPYHGAGFTIRMWLSALQRGFGVDVGSGRDEEVAVKDLARVVEENGRGWGDRQWWAACKQLSRSGGEVRHEEILPNENGGTKRQQILAGYLSTPTKQGQSPAYRRPVSTGTSPQQRMSTRSFSTSEESDLGDLFQHLPQVQRNSPKITTPTKTPQSVQGSLVRHGQGRASDSGDESDVEGSLFAHIRKPGVPVLGSPVAVVPPQPNKAPPSPPKSNVKEEEENVKRPMLVGHVGSFSDEEDFSDDNGNLFSSSPKATRKFSMGGTLQLPVQQLLPIKLSTSPDFDKDIRKELEGAEGLDAVFAASEGLFGDEGEGDGQGESGEDVQELGRKDTIGSSFYGSDEQEGYSTTAPLAPLPKTRSPTQARSPPLAAAVPVEPQHTFESPLRKLSLTTNDSPLLRRLSLTDQPEILSRRASQVVFSPIEEMKRSPSLESSEGSIGESIHAPLFKGAGKSVTAGKSLDAMGQDRDSSSAEGDAPLSDSPKPEDRNSNYGYVRDEFEAYSKSKQRLRSPYAQASLSISDSNLFSTYQPLAMGDAGHNRRVSDIAISETEEVTVEQQEREVARPRGKRQVSWAQQLSAVPADPTTSGQQAPVVASPQQQQQAQQQSQRRESPKEEESPPEHVFDRGLLSQMPDRLTAKEREAIARETGQSLLAVSPYRNGAREPEKRNPISEHGLLGRYERDKKDGRYMQAIIEAERQKMWREREDRERKKREEEWQREQQKALRAAYMQLPSPMYASNQNPWGAGGAGAHYGYQSTPMTPLMMGNPGFMTPTSPHGRPLSAAVGTPPVEWPGVPYGMWPMGMPGMPGMPSPGGMQQEAPEGYVMMPMMVPVPIRSPAPGSPGAGPSDVGGATASGQQGRQASSRAGTMR</sequence>
<dbReference type="SUPFAM" id="SSF50729">
    <property type="entry name" value="PH domain-like"/>
    <property type="match status" value="1"/>
</dbReference>
<feature type="compositionally biased region" description="Acidic residues" evidence="6">
    <location>
        <begin position="67"/>
        <end position="78"/>
    </location>
</feature>
<dbReference type="InterPro" id="IPR049132">
    <property type="entry name" value="FAN1-like_euk"/>
</dbReference>
<feature type="compositionally biased region" description="Acidic residues" evidence="6">
    <location>
        <begin position="1501"/>
        <end position="1518"/>
    </location>
</feature>
<dbReference type="Pfam" id="PF21315">
    <property type="entry name" value="FAN1_HTH"/>
    <property type="match status" value="1"/>
</dbReference>
<accession>A0A0E9NNP8</accession>
<keyword evidence="1 5" id="KW-0540">Nuclease</keyword>
<organism evidence="9 10">
    <name type="scientific">Saitoella complicata (strain BCRC 22490 / CBS 7301 / JCM 7358 / NBRC 10748 / NRRL Y-17804)</name>
    <dbReference type="NCBI Taxonomy" id="698492"/>
    <lineage>
        <taxon>Eukaryota</taxon>
        <taxon>Fungi</taxon>
        <taxon>Dikarya</taxon>
        <taxon>Ascomycota</taxon>
        <taxon>Taphrinomycotina</taxon>
        <taxon>Taphrinomycotina incertae sedis</taxon>
        <taxon>Saitoella</taxon>
    </lineage>
</organism>
<feature type="region of interest" description="Disordered" evidence="6">
    <location>
        <begin position="1500"/>
        <end position="1581"/>
    </location>
</feature>
<dbReference type="Pfam" id="PF21170">
    <property type="entry name" value="FAN1_TPR"/>
    <property type="match status" value="1"/>
</dbReference>
<dbReference type="GO" id="GO:0070336">
    <property type="term" value="F:flap-structured DNA binding"/>
    <property type="evidence" value="ECO:0007669"/>
    <property type="project" value="TreeGrafter"/>
</dbReference>
<dbReference type="STRING" id="698492.A0A0E9NNP8"/>
<reference evidence="9 10" key="3">
    <citation type="journal article" date="2015" name="Genome Announc.">
        <title>Draft Genome Sequence of the Archiascomycetous Yeast Saitoella complicata.</title>
        <authorList>
            <person name="Yamauchi K."/>
            <person name="Kondo S."/>
            <person name="Hamamoto M."/>
            <person name="Takahashi Y."/>
            <person name="Ogura Y."/>
            <person name="Hayashi T."/>
            <person name="Nishida H."/>
        </authorList>
    </citation>
    <scope>NUCLEOTIDE SEQUENCE [LARGE SCALE GENOMIC DNA]</scope>
    <source>
        <strain evidence="9 10">NRRL Y-17804</strain>
    </source>
</reference>
<evidence type="ECO:0000256" key="5">
    <source>
        <dbReference type="RuleBase" id="RU365033"/>
    </source>
</evidence>
<feature type="region of interest" description="Disordered" evidence="6">
    <location>
        <begin position="1741"/>
        <end position="1826"/>
    </location>
</feature>
<evidence type="ECO:0000256" key="4">
    <source>
        <dbReference type="ARBA" id="ARBA00022842"/>
    </source>
</evidence>
<feature type="compositionally biased region" description="Polar residues" evidence="6">
    <location>
        <begin position="1300"/>
        <end position="1317"/>
    </location>
</feature>
<dbReference type="GO" id="GO:0046872">
    <property type="term" value="F:metal ion binding"/>
    <property type="evidence" value="ECO:0007669"/>
    <property type="project" value="UniProtKB-KW"/>
</dbReference>
<dbReference type="Gene3D" id="2.30.29.30">
    <property type="entry name" value="Pleckstrin-homology domain (PH domain)/Phosphotyrosine-binding domain (PTB)"/>
    <property type="match status" value="1"/>
</dbReference>
<feature type="compositionally biased region" description="Basic and acidic residues" evidence="6">
    <location>
        <begin position="1675"/>
        <end position="1687"/>
    </location>
</feature>
<protein>
    <recommendedName>
        <fullName evidence="5">Fanconi-associated nuclease</fullName>
        <ecNumber evidence="5">3.1.4.1</ecNumber>
    </recommendedName>
</protein>
<dbReference type="GO" id="GO:0036297">
    <property type="term" value="P:interstrand cross-link repair"/>
    <property type="evidence" value="ECO:0007669"/>
    <property type="project" value="InterPro"/>
</dbReference>
<dbReference type="InterPro" id="IPR014883">
    <property type="entry name" value="VRR_NUC"/>
</dbReference>
<dbReference type="InterPro" id="IPR058155">
    <property type="entry name" value="Skg3/CAF120-like_PH"/>
</dbReference>
<dbReference type="GO" id="GO:0017108">
    <property type="term" value="F:5'-flap endonuclease activity"/>
    <property type="evidence" value="ECO:0007669"/>
    <property type="project" value="TreeGrafter"/>
</dbReference>
<keyword evidence="2 5" id="KW-0479">Metal-binding</keyword>
<feature type="compositionally biased region" description="Polar residues" evidence="6">
    <location>
        <begin position="1765"/>
        <end position="1781"/>
    </location>
</feature>
<feature type="compositionally biased region" description="Polar residues" evidence="6">
    <location>
        <begin position="1333"/>
        <end position="1351"/>
    </location>
</feature>
<dbReference type="EMBL" id="BACD03000046">
    <property type="protein sequence ID" value="GAO51449.1"/>
    <property type="molecule type" value="Genomic_DNA"/>
</dbReference>
<dbReference type="CDD" id="cd00821">
    <property type="entry name" value="PH"/>
    <property type="match status" value="1"/>
</dbReference>
<feature type="domain" description="VRR-NUC" evidence="8">
    <location>
        <begin position="643"/>
        <end position="756"/>
    </location>
</feature>
<feature type="region of interest" description="Disordered" evidence="6">
    <location>
        <begin position="860"/>
        <end position="879"/>
    </location>
</feature>
<dbReference type="InterPro" id="IPR049125">
    <property type="entry name" value="FAN1-like_WH"/>
</dbReference>
<keyword evidence="5" id="KW-0464">Manganese</keyword>
<feature type="compositionally biased region" description="Basic and acidic residues" evidence="6">
    <location>
        <begin position="1854"/>
        <end position="1864"/>
    </location>
</feature>
<evidence type="ECO:0000256" key="3">
    <source>
        <dbReference type="ARBA" id="ARBA00022801"/>
    </source>
</evidence>
<evidence type="ECO:0000256" key="2">
    <source>
        <dbReference type="ARBA" id="ARBA00022723"/>
    </source>
</evidence>
<dbReference type="InterPro" id="IPR011993">
    <property type="entry name" value="PH-like_dom_sf"/>
</dbReference>
<feature type="region of interest" description="Disordered" evidence="6">
    <location>
        <begin position="1333"/>
        <end position="1371"/>
    </location>
</feature>
<evidence type="ECO:0000256" key="6">
    <source>
        <dbReference type="SAM" id="MobiDB-lite"/>
    </source>
</evidence>
<dbReference type="PANTHER" id="PTHR15749">
    <property type="entry name" value="FANCONI-ASSOCIATED NUCLEASE 1"/>
    <property type="match status" value="1"/>
</dbReference>
<feature type="compositionally biased region" description="Basic and acidic residues" evidence="6">
    <location>
        <begin position="1801"/>
        <end position="1818"/>
    </location>
</feature>
<feature type="region of interest" description="Disordered" evidence="6">
    <location>
        <begin position="1284"/>
        <end position="1320"/>
    </location>
</feature>
<gene>
    <name evidence="9" type="ORF">G7K_5550-t1</name>
</gene>
<feature type="region of interest" description="Disordered" evidence="6">
    <location>
        <begin position="1394"/>
        <end position="1414"/>
    </location>
</feature>
<feature type="region of interest" description="Disordered" evidence="6">
    <location>
        <begin position="1646"/>
        <end position="1687"/>
    </location>
</feature>
<feature type="region of interest" description="Disordered" evidence="6">
    <location>
        <begin position="52"/>
        <end position="78"/>
    </location>
</feature>
<evidence type="ECO:0000259" key="7">
    <source>
        <dbReference type="SMART" id="SM00233"/>
    </source>
</evidence>
<dbReference type="SMART" id="SM00990">
    <property type="entry name" value="VRR_NUC"/>
    <property type="match status" value="1"/>
</dbReference>
<evidence type="ECO:0000313" key="10">
    <source>
        <dbReference type="Proteomes" id="UP000033140"/>
    </source>
</evidence>
<keyword evidence="5" id="KW-0227">DNA damage</keyword>
<comment type="similarity">
    <text evidence="5">Belongs to the FAN1 family.</text>
</comment>
<dbReference type="InterPro" id="IPR033315">
    <property type="entry name" value="Fan1-like"/>
</dbReference>
<dbReference type="SMART" id="SM00233">
    <property type="entry name" value="PH"/>
    <property type="match status" value="1"/>
</dbReference>
<dbReference type="CDD" id="cd22326">
    <property type="entry name" value="FAN1-like"/>
    <property type="match status" value="1"/>
</dbReference>
<comment type="cofactor">
    <cofactor evidence="5">
        <name>Mg(2+)</name>
        <dbReference type="ChEBI" id="CHEBI:18420"/>
    </cofactor>
    <cofactor evidence="5">
        <name>Mn(2+)</name>
        <dbReference type="ChEBI" id="CHEBI:29035"/>
    </cofactor>
</comment>
<reference evidence="9 10" key="1">
    <citation type="journal article" date="2011" name="J. Gen. Appl. Microbiol.">
        <title>Draft genome sequencing of the enigmatic yeast Saitoella complicata.</title>
        <authorList>
            <person name="Nishida H."/>
            <person name="Hamamoto M."/>
            <person name="Sugiyama J."/>
        </authorList>
    </citation>
    <scope>NUCLEOTIDE SEQUENCE [LARGE SCALE GENOMIC DNA]</scope>
    <source>
        <strain evidence="9 10">NRRL Y-17804</strain>
    </source>
</reference>
<name>A0A0E9NNP8_SAICN</name>
<dbReference type="Pfam" id="PF25381">
    <property type="entry name" value="PH_26"/>
    <property type="match status" value="1"/>
</dbReference>
<evidence type="ECO:0000256" key="1">
    <source>
        <dbReference type="ARBA" id="ARBA00022722"/>
    </source>
</evidence>
<dbReference type="PANTHER" id="PTHR15749:SF4">
    <property type="entry name" value="FANCONI-ASSOCIATED NUCLEASE 1"/>
    <property type="match status" value="1"/>
</dbReference>
<evidence type="ECO:0000259" key="8">
    <source>
        <dbReference type="SMART" id="SM00990"/>
    </source>
</evidence>
<keyword evidence="4 5" id="KW-0460">Magnesium</keyword>
<dbReference type="GO" id="GO:0005634">
    <property type="term" value="C:nucleus"/>
    <property type="evidence" value="ECO:0007669"/>
    <property type="project" value="UniProtKB-SubCell"/>
</dbReference>
<dbReference type="Pfam" id="PF08774">
    <property type="entry name" value="VRR_NUC"/>
    <property type="match status" value="1"/>
</dbReference>
<dbReference type="Proteomes" id="UP000033140">
    <property type="component" value="Unassembled WGS sequence"/>
</dbReference>
<keyword evidence="10" id="KW-1185">Reference proteome</keyword>
<dbReference type="InterPro" id="IPR049126">
    <property type="entry name" value="FAN1-like_TPR"/>
</dbReference>